<dbReference type="GO" id="GO:0016301">
    <property type="term" value="F:kinase activity"/>
    <property type="evidence" value="ECO:0007669"/>
    <property type="project" value="UniProtKB-KW"/>
</dbReference>
<reference evidence="1 2" key="1">
    <citation type="submission" date="2017-07" db="EMBL/GenBank/DDBJ databases">
        <title>An improved, manually edited Actinidia chinensis var. chinensis (kiwifruit) genome highlights the challenges associated with draft genomes and gene prediction in plants.</title>
        <authorList>
            <person name="Pilkington S."/>
            <person name="Crowhurst R."/>
            <person name="Hilario E."/>
            <person name="Nardozza S."/>
            <person name="Fraser L."/>
            <person name="Peng Y."/>
            <person name="Gunaseelan K."/>
            <person name="Simpson R."/>
            <person name="Tahir J."/>
            <person name="Deroles S."/>
            <person name="Templeton K."/>
            <person name="Luo Z."/>
            <person name="Davy M."/>
            <person name="Cheng C."/>
            <person name="Mcneilage M."/>
            <person name="Scaglione D."/>
            <person name="Liu Y."/>
            <person name="Zhang Q."/>
            <person name="Datson P."/>
            <person name="De Silva N."/>
            <person name="Gardiner S."/>
            <person name="Bassett H."/>
            <person name="Chagne D."/>
            <person name="Mccallum J."/>
            <person name="Dzierzon H."/>
            <person name="Deng C."/>
            <person name="Wang Y.-Y."/>
            <person name="Barron N."/>
            <person name="Manako K."/>
            <person name="Bowen J."/>
            <person name="Foster T."/>
            <person name="Erridge Z."/>
            <person name="Tiffin H."/>
            <person name="Waite C."/>
            <person name="Davies K."/>
            <person name="Grierson E."/>
            <person name="Laing W."/>
            <person name="Kirk R."/>
            <person name="Chen X."/>
            <person name="Wood M."/>
            <person name="Montefiori M."/>
            <person name="Brummell D."/>
            <person name="Schwinn K."/>
            <person name="Catanach A."/>
            <person name="Fullerton C."/>
            <person name="Li D."/>
            <person name="Meiyalaghan S."/>
            <person name="Nieuwenhuizen N."/>
            <person name="Read N."/>
            <person name="Prakash R."/>
            <person name="Hunter D."/>
            <person name="Zhang H."/>
            <person name="Mckenzie M."/>
            <person name="Knabel M."/>
            <person name="Harris A."/>
            <person name="Allan A."/>
            <person name="Chen A."/>
            <person name="Janssen B."/>
            <person name="Plunkett B."/>
            <person name="Dwamena C."/>
            <person name="Voogd C."/>
            <person name="Leif D."/>
            <person name="Lafferty D."/>
            <person name="Souleyre E."/>
            <person name="Varkonyi-Gasic E."/>
            <person name="Gambi F."/>
            <person name="Hanley J."/>
            <person name="Yao J.-L."/>
            <person name="Cheung J."/>
            <person name="David K."/>
            <person name="Warren B."/>
            <person name="Marsh K."/>
            <person name="Snowden K."/>
            <person name="Lin-Wang K."/>
            <person name="Brian L."/>
            <person name="Martinez-Sanchez M."/>
            <person name="Wang M."/>
            <person name="Ileperuma N."/>
            <person name="Macnee N."/>
            <person name="Campin R."/>
            <person name="Mcatee P."/>
            <person name="Drummond R."/>
            <person name="Espley R."/>
            <person name="Ireland H."/>
            <person name="Wu R."/>
            <person name="Atkinson R."/>
            <person name="Karunairetnam S."/>
            <person name="Bulley S."/>
            <person name="Chunkath S."/>
            <person name="Hanley Z."/>
            <person name="Storey R."/>
            <person name="Thrimawithana A."/>
            <person name="Thomson S."/>
            <person name="David C."/>
            <person name="Testolin R."/>
        </authorList>
    </citation>
    <scope>NUCLEOTIDE SEQUENCE [LARGE SCALE GENOMIC DNA]</scope>
    <source>
        <strain evidence="2">cv. Red5</strain>
        <tissue evidence="1">Young leaf</tissue>
    </source>
</reference>
<name>A0A2R6QHJ0_ACTCC</name>
<proteinExistence type="predicted"/>
<dbReference type="AlphaFoldDB" id="A0A2R6QHJ0"/>
<accession>A0A2R6QHJ0</accession>
<gene>
    <name evidence="1" type="ORF">CEY00_Acc18449</name>
</gene>
<reference evidence="2" key="2">
    <citation type="journal article" date="2018" name="BMC Genomics">
        <title>A manually annotated Actinidia chinensis var. chinensis (kiwifruit) genome highlights the challenges associated with draft genomes and gene prediction in plants.</title>
        <authorList>
            <person name="Pilkington S.M."/>
            <person name="Crowhurst R."/>
            <person name="Hilario E."/>
            <person name="Nardozza S."/>
            <person name="Fraser L."/>
            <person name="Peng Y."/>
            <person name="Gunaseelan K."/>
            <person name="Simpson R."/>
            <person name="Tahir J."/>
            <person name="Deroles S.C."/>
            <person name="Templeton K."/>
            <person name="Luo Z."/>
            <person name="Davy M."/>
            <person name="Cheng C."/>
            <person name="McNeilage M."/>
            <person name="Scaglione D."/>
            <person name="Liu Y."/>
            <person name="Zhang Q."/>
            <person name="Datson P."/>
            <person name="De Silva N."/>
            <person name="Gardiner S.E."/>
            <person name="Bassett H."/>
            <person name="Chagne D."/>
            <person name="McCallum J."/>
            <person name="Dzierzon H."/>
            <person name="Deng C."/>
            <person name="Wang Y.Y."/>
            <person name="Barron L."/>
            <person name="Manako K."/>
            <person name="Bowen J."/>
            <person name="Foster T.M."/>
            <person name="Erridge Z.A."/>
            <person name="Tiffin H."/>
            <person name="Waite C.N."/>
            <person name="Davies K.M."/>
            <person name="Grierson E.P."/>
            <person name="Laing W.A."/>
            <person name="Kirk R."/>
            <person name="Chen X."/>
            <person name="Wood M."/>
            <person name="Montefiori M."/>
            <person name="Brummell D.A."/>
            <person name="Schwinn K.E."/>
            <person name="Catanach A."/>
            <person name="Fullerton C."/>
            <person name="Li D."/>
            <person name="Meiyalaghan S."/>
            <person name="Nieuwenhuizen N."/>
            <person name="Read N."/>
            <person name="Prakash R."/>
            <person name="Hunter D."/>
            <person name="Zhang H."/>
            <person name="McKenzie M."/>
            <person name="Knabel M."/>
            <person name="Harris A."/>
            <person name="Allan A.C."/>
            <person name="Gleave A."/>
            <person name="Chen A."/>
            <person name="Janssen B.J."/>
            <person name="Plunkett B."/>
            <person name="Ampomah-Dwamena C."/>
            <person name="Voogd C."/>
            <person name="Leif D."/>
            <person name="Lafferty D."/>
            <person name="Souleyre E.J.F."/>
            <person name="Varkonyi-Gasic E."/>
            <person name="Gambi F."/>
            <person name="Hanley J."/>
            <person name="Yao J.L."/>
            <person name="Cheung J."/>
            <person name="David K.M."/>
            <person name="Warren B."/>
            <person name="Marsh K."/>
            <person name="Snowden K.C."/>
            <person name="Lin-Wang K."/>
            <person name="Brian L."/>
            <person name="Martinez-Sanchez M."/>
            <person name="Wang M."/>
            <person name="Ileperuma N."/>
            <person name="Macnee N."/>
            <person name="Campin R."/>
            <person name="McAtee P."/>
            <person name="Drummond R.S.M."/>
            <person name="Espley R.V."/>
            <person name="Ireland H.S."/>
            <person name="Wu R."/>
            <person name="Atkinson R.G."/>
            <person name="Karunairetnam S."/>
            <person name="Bulley S."/>
            <person name="Chunkath S."/>
            <person name="Hanley Z."/>
            <person name="Storey R."/>
            <person name="Thrimawithana A.H."/>
            <person name="Thomson S."/>
            <person name="David C."/>
            <person name="Testolin R."/>
            <person name="Huang H."/>
            <person name="Hellens R.P."/>
            <person name="Schaffer R.J."/>
        </authorList>
    </citation>
    <scope>NUCLEOTIDE SEQUENCE [LARGE SCALE GENOMIC DNA]</scope>
    <source>
        <strain evidence="2">cv. Red5</strain>
    </source>
</reference>
<dbReference type="EMBL" id="NKQK01000016">
    <property type="protein sequence ID" value="PSS08085.1"/>
    <property type="molecule type" value="Genomic_DNA"/>
</dbReference>
<comment type="caution">
    <text evidence="1">The sequence shown here is derived from an EMBL/GenBank/DDBJ whole genome shotgun (WGS) entry which is preliminary data.</text>
</comment>
<keyword evidence="2" id="KW-1185">Reference proteome</keyword>
<dbReference type="InParanoid" id="A0A2R6QHJ0"/>
<dbReference type="Gramene" id="PSS08085">
    <property type="protein sequence ID" value="PSS08085"/>
    <property type="gene ID" value="CEY00_Acc18449"/>
</dbReference>
<sequence length="146" mass="17312">MIYQDGVWFPSSPIMKEVVARYHITFMQVFVNFVQIMLTMDTLMCQMKLAFSASDLLHVYTVVRPKREPCTPFLKGNHYLHLKNLCQPQTRLVTDNLDKDMFLNEFVWVSGKREFQAKDDGLWLFLRYNCCLPNNFSELLRCRSED</sequence>
<evidence type="ECO:0000313" key="2">
    <source>
        <dbReference type="Proteomes" id="UP000241394"/>
    </source>
</evidence>
<dbReference type="OrthoDB" id="10484421at2759"/>
<protein>
    <submittedName>
        <fullName evidence="1">Phosphatidylinositol 4,5-bisphosphate 3-kinase</fullName>
    </submittedName>
</protein>
<dbReference type="Proteomes" id="UP000241394">
    <property type="component" value="Chromosome LG16"/>
</dbReference>
<organism evidence="1 2">
    <name type="scientific">Actinidia chinensis var. chinensis</name>
    <name type="common">Chinese soft-hair kiwi</name>
    <dbReference type="NCBI Taxonomy" id="1590841"/>
    <lineage>
        <taxon>Eukaryota</taxon>
        <taxon>Viridiplantae</taxon>
        <taxon>Streptophyta</taxon>
        <taxon>Embryophyta</taxon>
        <taxon>Tracheophyta</taxon>
        <taxon>Spermatophyta</taxon>
        <taxon>Magnoliopsida</taxon>
        <taxon>eudicotyledons</taxon>
        <taxon>Gunneridae</taxon>
        <taxon>Pentapetalae</taxon>
        <taxon>asterids</taxon>
        <taxon>Ericales</taxon>
        <taxon>Actinidiaceae</taxon>
        <taxon>Actinidia</taxon>
    </lineage>
</organism>
<evidence type="ECO:0000313" key="1">
    <source>
        <dbReference type="EMBL" id="PSS08085.1"/>
    </source>
</evidence>
<keyword evidence="1" id="KW-0418">Kinase</keyword>
<keyword evidence="1" id="KW-0808">Transferase</keyword>